<organism evidence="1 2">
    <name type="scientific">Lipomyces kononenkoae</name>
    <name type="common">Yeast</name>
    <dbReference type="NCBI Taxonomy" id="34357"/>
    <lineage>
        <taxon>Eukaryota</taxon>
        <taxon>Fungi</taxon>
        <taxon>Dikarya</taxon>
        <taxon>Ascomycota</taxon>
        <taxon>Saccharomycotina</taxon>
        <taxon>Lipomycetes</taxon>
        <taxon>Lipomycetales</taxon>
        <taxon>Lipomycetaceae</taxon>
        <taxon>Lipomyces</taxon>
    </lineage>
</organism>
<protein>
    <submittedName>
        <fullName evidence="1">Anaphase-promoting complex subunit 5-domain-containing protein</fullName>
    </submittedName>
</protein>
<gene>
    <name evidence="1" type="ORF">V1525DRAFT_395684</name>
</gene>
<dbReference type="EMBL" id="MU971340">
    <property type="protein sequence ID" value="KAK9240349.1"/>
    <property type="molecule type" value="Genomic_DNA"/>
</dbReference>
<sequence length="743" mass="84411">MSHDSDLLCTKFLAPAKVALIALMHMYCSHAIKTTSRVTLLMLLLQWTDGKDTCLSLLGLSDFKAHLSRIACVSGRSAYDGLLLKLYSIDSMDDLCSLINDIDSAFFKISNDSGNISVSSTSLVGHFLRRCYVEFKAMEFDERVDLWKAFITFRSYADNDMMVASLHKPDGHRKLFSQGSDSRKDSFALEDITKMFEFQIEYMQKQGCSLPVSMVESLDKILAHSFRTPSSIYYIRFLHGWRCGDYQEAFENLHRYFDYTMHHNEKIFYQYALLNLAILQADFNCLEEAVWSIQETIKTARENKDNICLNFSLSWLYHFHKSHPRECPPPSSSDDATVQFLKVKAKETGMVNLQSVVYLSEAKSMITSGGNATLIFESIMKSAYMNASINLLESVGAQFLVQATFWSRLGISNLGKFYTDGFLDLFQDSSFVEDIVKIACRSAYTLVNCGRYDEALEVLTFIESTASRSLRIHQIWVTYKTLIMFKRAIRNERLNEVEALSKQLNSVPGVTEDCHLDIRCAQVEHYARCGNTELAMTLCAQYLDSAVADDLDVYNQLVYMIEYARVMLLLGRPLRGYTLIMRCISIAEKSSLVPIIMEALCLICQIFNSIKNHQQVLEILDATIPHIVECENAELLGKAYYETAKAITSASDILEIVEGGKERATPEARAKILNAIRYAKLAYTEYEKLEDISCMLDISSMLARLYHVVGPDYIDERDRTAMLNMSLRQMRSDARRSGTLAAT</sequence>
<dbReference type="Proteomes" id="UP001433508">
    <property type="component" value="Unassembled WGS sequence"/>
</dbReference>
<reference evidence="2" key="1">
    <citation type="journal article" date="2024" name="Front. Bioeng. Biotechnol.">
        <title>Genome-scale model development and genomic sequencing of the oleaginous clade Lipomyces.</title>
        <authorList>
            <person name="Czajka J.J."/>
            <person name="Han Y."/>
            <person name="Kim J."/>
            <person name="Mondo S.J."/>
            <person name="Hofstad B.A."/>
            <person name="Robles A."/>
            <person name="Haridas S."/>
            <person name="Riley R."/>
            <person name="LaButti K."/>
            <person name="Pangilinan J."/>
            <person name="Andreopoulos W."/>
            <person name="Lipzen A."/>
            <person name="Yan J."/>
            <person name="Wang M."/>
            <person name="Ng V."/>
            <person name="Grigoriev I.V."/>
            <person name="Spatafora J.W."/>
            <person name="Magnuson J.K."/>
            <person name="Baker S.E."/>
            <person name="Pomraning K.R."/>
        </authorList>
    </citation>
    <scope>NUCLEOTIDE SEQUENCE [LARGE SCALE GENOMIC DNA]</scope>
    <source>
        <strain evidence="2">CBS 7786</strain>
    </source>
</reference>
<keyword evidence="2" id="KW-1185">Reference proteome</keyword>
<comment type="caution">
    <text evidence="1">The sequence shown here is derived from an EMBL/GenBank/DDBJ whole genome shotgun (WGS) entry which is preliminary data.</text>
</comment>
<name>A0ACC3T8W6_LIPKO</name>
<evidence type="ECO:0000313" key="1">
    <source>
        <dbReference type="EMBL" id="KAK9240349.1"/>
    </source>
</evidence>
<proteinExistence type="predicted"/>
<evidence type="ECO:0000313" key="2">
    <source>
        <dbReference type="Proteomes" id="UP001433508"/>
    </source>
</evidence>
<accession>A0ACC3T8W6</accession>